<dbReference type="AlphaFoldDB" id="A0A243RUE6"/>
<evidence type="ECO:0000313" key="2">
    <source>
        <dbReference type="EMBL" id="OUC98779.1"/>
    </source>
</evidence>
<keyword evidence="2" id="KW-0489">Methyltransferase</keyword>
<dbReference type="SUPFAM" id="SSF53335">
    <property type="entry name" value="S-adenosyl-L-methionine-dependent methyltransferases"/>
    <property type="match status" value="1"/>
</dbReference>
<evidence type="ECO:0000259" key="1">
    <source>
        <dbReference type="Pfam" id="PF08241"/>
    </source>
</evidence>
<feature type="domain" description="Methyltransferase type 11" evidence="1">
    <location>
        <begin position="71"/>
        <end position="168"/>
    </location>
</feature>
<dbReference type="InterPro" id="IPR029063">
    <property type="entry name" value="SAM-dependent_MTases_sf"/>
</dbReference>
<dbReference type="Gene3D" id="3.40.50.150">
    <property type="entry name" value="Vaccinia Virus protein VP39"/>
    <property type="match status" value="1"/>
</dbReference>
<evidence type="ECO:0000313" key="3">
    <source>
        <dbReference type="Proteomes" id="UP000194761"/>
    </source>
</evidence>
<dbReference type="Pfam" id="PF08241">
    <property type="entry name" value="Methyltransf_11"/>
    <property type="match status" value="1"/>
</dbReference>
<dbReference type="RefSeq" id="WP_086569010.1">
    <property type="nucleotide sequence ID" value="NZ_NGFP01000016.1"/>
</dbReference>
<organism evidence="2 3">
    <name type="scientific">Streptosporangium minutum</name>
    <dbReference type="NCBI Taxonomy" id="569862"/>
    <lineage>
        <taxon>Bacteria</taxon>
        <taxon>Bacillati</taxon>
        <taxon>Actinomycetota</taxon>
        <taxon>Actinomycetes</taxon>
        <taxon>Streptosporangiales</taxon>
        <taxon>Streptosporangiaceae</taxon>
        <taxon>Streptosporangium</taxon>
    </lineage>
</organism>
<gene>
    <name evidence="2" type="ORF">CA984_05910</name>
</gene>
<sequence length="283" mass="31628">MSTTSHTYTERDVGDFFDQTLQTYLSFWDGDGVLHTGYFADDADDDYLAAAERTSEVLAAEAKIDGSSRVLDVGCGCGNFMIHLAERFGCRGEGLDLSRERIKFAQEKLAGEKRLDIEFRHGSATQMPYEPGSFSHVVSQDALCLVPDKPRSHTEIHRVLRPGGVFAFSDFLQPKKEIGERARKHVYDRVKWNGGYSLVGYQSALEEAGFEIILARNLESHIRQTYRVLGKTARERAEATPDAAAREWMLAFSVSCEEIQLAIDDGEFGWGLFVTRKRGSAAP</sequence>
<accession>A0A243RUE6</accession>
<dbReference type="GO" id="GO:0008757">
    <property type="term" value="F:S-adenosylmethionine-dependent methyltransferase activity"/>
    <property type="evidence" value="ECO:0007669"/>
    <property type="project" value="InterPro"/>
</dbReference>
<dbReference type="GO" id="GO:0032259">
    <property type="term" value="P:methylation"/>
    <property type="evidence" value="ECO:0007669"/>
    <property type="project" value="UniProtKB-KW"/>
</dbReference>
<dbReference type="CDD" id="cd02440">
    <property type="entry name" value="AdoMet_MTases"/>
    <property type="match status" value="1"/>
</dbReference>
<dbReference type="PANTHER" id="PTHR43667:SF2">
    <property type="entry name" value="FATTY ACID C-METHYL TRANSFERASE"/>
    <property type="match status" value="1"/>
</dbReference>
<keyword evidence="2" id="KW-0808">Transferase</keyword>
<dbReference type="InterPro" id="IPR013216">
    <property type="entry name" value="Methyltransf_11"/>
</dbReference>
<proteinExistence type="predicted"/>
<protein>
    <submittedName>
        <fullName evidence="2">D-glucose O-methyltransferase</fullName>
    </submittedName>
</protein>
<comment type="caution">
    <text evidence="2">The sequence shown here is derived from an EMBL/GenBank/DDBJ whole genome shotgun (WGS) entry which is preliminary data.</text>
</comment>
<dbReference type="InterPro" id="IPR050723">
    <property type="entry name" value="CFA/CMAS"/>
</dbReference>
<keyword evidence="3" id="KW-1185">Reference proteome</keyword>
<reference evidence="2 3" key="1">
    <citation type="submission" date="2017-05" db="EMBL/GenBank/DDBJ databases">
        <title>Biotechnological potential of actinobacteria isolated from South African environments.</title>
        <authorList>
            <person name="Le Roes-Hill M."/>
            <person name="Prins A."/>
            <person name="Durrell K.A."/>
        </authorList>
    </citation>
    <scope>NUCLEOTIDE SEQUENCE [LARGE SCALE GENOMIC DNA]</scope>
    <source>
        <strain evidence="2">M26</strain>
    </source>
</reference>
<dbReference type="EMBL" id="NGFP01000016">
    <property type="protein sequence ID" value="OUC98779.1"/>
    <property type="molecule type" value="Genomic_DNA"/>
</dbReference>
<dbReference type="PANTHER" id="PTHR43667">
    <property type="entry name" value="CYCLOPROPANE-FATTY-ACYL-PHOSPHOLIPID SYNTHASE"/>
    <property type="match status" value="1"/>
</dbReference>
<dbReference type="Proteomes" id="UP000194761">
    <property type="component" value="Unassembled WGS sequence"/>
</dbReference>
<name>A0A243RUE6_9ACTN</name>